<sequence>LKFDATARSILISHDPNVLQCDLDYLSERIGVLSCYFTSREINKLIRTHSRLLTEQWTKLDYKINYLRIMLFASTRDIVECGALSYPIEHIRSRYLFVYRCGLWTRVRREEQYFRQRKLNISLHDIFDTSIQTFLKRVTSNLLRHDDYQAFVDSLKYEKFQNEMDKYLTLKGDKKHWTKGQILREKTERNHFMYEFDLYDMTKQKIEEEENDNEYLDDGIMTLETQLTTYDQDKQQQLQKIDLSRQTFDHIMKDAHVNEAKTSDEHPLLDLGRESGRSKRIAQKADPDLR</sequence>
<dbReference type="InterPro" id="IPR038538">
    <property type="entry name" value="MTERF_sf"/>
</dbReference>
<dbReference type="Proteomes" id="UP000681722">
    <property type="component" value="Unassembled WGS sequence"/>
</dbReference>
<dbReference type="EMBL" id="CAJNOQ010002127">
    <property type="protein sequence ID" value="CAF0940319.1"/>
    <property type="molecule type" value="Genomic_DNA"/>
</dbReference>
<dbReference type="AlphaFoldDB" id="A0A814CHL7"/>
<dbReference type="EMBL" id="CAJOBC010002127">
    <property type="protein sequence ID" value="CAF3716884.1"/>
    <property type="molecule type" value="Genomic_DNA"/>
</dbReference>
<feature type="non-terminal residue" evidence="2">
    <location>
        <position position="1"/>
    </location>
</feature>
<accession>A0A814CHL7</accession>
<evidence type="ECO:0000313" key="3">
    <source>
        <dbReference type="EMBL" id="CAF3716884.1"/>
    </source>
</evidence>
<keyword evidence="4" id="KW-1185">Reference proteome</keyword>
<evidence type="ECO:0000313" key="4">
    <source>
        <dbReference type="Proteomes" id="UP000663829"/>
    </source>
</evidence>
<proteinExistence type="predicted"/>
<gene>
    <name evidence="2" type="ORF">GPM918_LOCUS10671</name>
    <name evidence="3" type="ORF">SRO942_LOCUS10672</name>
</gene>
<dbReference type="OrthoDB" id="9991972at2759"/>
<dbReference type="Proteomes" id="UP000663829">
    <property type="component" value="Unassembled WGS sequence"/>
</dbReference>
<feature type="region of interest" description="Disordered" evidence="1">
    <location>
        <begin position="259"/>
        <end position="290"/>
    </location>
</feature>
<comment type="caution">
    <text evidence="2">The sequence shown here is derived from an EMBL/GenBank/DDBJ whole genome shotgun (WGS) entry which is preliminary data.</text>
</comment>
<organism evidence="2 4">
    <name type="scientific">Didymodactylos carnosus</name>
    <dbReference type="NCBI Taxonomy" id="1234261"/>
    <lineage>
        <taxon>Eukaryota</taxon>
        <taxon>Metazoa</taxon>
        <taxon>Spiralia</taxon>
        <taxon>Gnathifera</taxon>
        <taxon>Rotifera</taxon>
        <taxon>Eurotatoria</taxon>
        <taxon>Bdelloidea</taxon>
        <taxon>Philodinida</taxon>
        <taxon>Philodinidae</taxon>
        <taxon>Didymodactylos</taxon>
    </lineage>
</organism>
<evidence type="ECO:0000256" key="1">
    <source>
        <dbReference type="SAM" id="MobiDB-lite"/>
    </source>
</evidence>
<evidence type="ECO:0000313" key="2">
    <source>
        <dbReference type="EMBL" id="CAF0940319.1"/>
    </source>
</evidence>
<dbReference type="Gene3D" id="1.25.70.10">
    <property type="entry name" value="Transcription termination factor 3, mitochondrial"/>
    <property type="match status" value="1"/>
</dbReference>
<name>A0A814CHL7_9BILA</name>
<protein>
    <submittedName>
        <fullName evidence="2">Uncharacterized protein</fullName>
    </submittedName>
</protein>
<reference evidence="2" key="1">
    <citation type="submission" date="2021-02" db="EMBL/GenBank/DDBJ databases">
        <authorList>
            <person name="Nowell W R."/>
        </authorList>
    </citation>
    <scope>NUCLEOTIDE SEQUENCE</scope>
</reference>